<dbReference type="GO" id="GO:0006289">
    <property type="term" value="P:nucleotide-excision repair"/>
    <property type="evidence" value="ECO:0007669"/>
    <property type="project" value="TreeGrafter"/>
</dbReference>
<dbReference type="OrthoDB" id="143059at2"/>
<dbReference type="Pfam" id="PF00270">
    <property type="entry name" value="DEAD"/>
    <property type="match status" value="1"/>
</dbReference>
<dbReference type="Gene3D" id="3.40.50.300">
    <property type="entry name" value="P-loop containing nucleotide triphosphate hydrolases"/>
    <property type="match status" value="2"/>
</dbReference>
<accession>E2SFI7</accession>
<dbReference type="InterPro" id="IPR055227">
    <property type="entry name" value="HRQ1_WHD"/>
</dbReference>
<dbReference type="eggNOG" id="COG1205">
    <property type="taxonomic scope" value="Bacteria"/>
</dbReference>
<evidence type="ECO:0000313" key="5">
    <source>
        <dbReference type="EMBL" id="EFQ82088.1"/>
    </source>
</evidence>
<dbReference type="GO" id="GO:0043138">
    <property type="term" value="F:3'-5' DNA helicase activity"/>
    <property type="evidence" value="ECO:0007669"/>
    <property type="project" value="TreeGrafter"/>
</dbReference>
<dbReference type="EMBL" id="ACLF03000012">
    <property type="protein sequence ID" value="EFQ82088.1"/>
    <property type="molecule type" value="Genomic_DNA"/>
</dbReference>
<dbReference type="CDD" id="cd17923">
    <property type="entry name" value="DEXHc_Hrq1-like"/>
    <property type="match status" value="1"/>
</dbReference>
<dbReference type="InterPro" id="IPR018973">
    <property type="entry name" value="MZB"/>
</dbReference>
<evidence type="ECO:0000256" key="1">
    <source>
        <dbReference type="ARBA" id="ARBA00022741"/>
    </source>
</evidence>
<keyword evidence="5" id="KW-0347">Helicase</keyword>
<dbReference type="InterPro" id="IPR001650">
    <property type="entry name" value="Helicase_C-like"/>
</dbReference>
<dbReference type="Pfam" id="PF22982">
    <property type="entry name" value="WHD_HRQ1"/>
    <property type="match status" value="1"/>
</dbReference>
<evidence type="ECO:0000259" key="3">
    <source>
        <dbReference type="PROSITE" id="PS51192"/>
    </source>
</evidence>
<dbReference type="InterPro" id="IPR011545">
    <property type="entry name" value="DEAD/DEAH_box_helicase_dom"/>
</dbReference>
<keyword evidence="1" id="KW-0547">Nucleotide-binding</keyword>
<sequence length="767" mass="81903">MRPADLVARHGDRVTHVEVVPARDAVVEPWPEWIAPAARAAFAAHGIDRLWGHQAEALAHLRAGRHVAVATGTSSGKSLVFQAPALTALDAGRGGEALQGHRRPSVLYLAPTKALAADQWRRVRELDPAVRVATVDGDNTREERAWARDHAAWVLTNPDTLHHSVLPGHARWTRLLGGLRYVVVDECHHYRGVFGAHVAQVLRRLQRICHHYGADPRFVLSSATVADPAEFAGRLTGLEVTAVTDDASPRGVRTIALWEPPLLPGRDEAVEPVRRPAATEAGHLLADLVAGGVRTLVFVRSRRGAEGVAGTAQRLVGEIDPDLPGRIATYRGGYLPEERRALEQRLRTADLLGLASTNALELGIDVSGLDAVVSVGFPGTRAALQQQFGRAGRDGQDSLGVLVARADPLDTYLVHHPEALLGAPLEATVFDPDNPYVLGPHLAAAAQELPLTETDLTTFGPRAREGVDALAAAGWLRQRPAGWFWTRRDRAADLADLRSSGGAPVQIVDDGTGRLVGTVDAGSADAAVHEGAVYVHQGETYLVERYDPDTAAALVRRADPDWTTQARSATEITVTGTDHHTDWGRATVSLGTVDVMTQVTSYLRLSTVGRGTLGEVSLELPVRSLRTRAVWWTLDPDVVGSVLDEVDVPGAAHAAEHASIGLLPLLATCDRWDIGGVSTALHADTGRMTVFVHDGHPGGAGFAERGYDVAATWLRVTRDAIAACACARGCPSCVQSPKCGNGNEPLDKAGAVRLLDAVLEAAHDPER</sequence>
<dbReference type="Pfam" id="PF00271">
    <property type="entry name" value="Helicase_C"/>
    <property type="match status" value="1"/>
</dbReference>
<keyword evidence="5" id="KW-0378">Hydrolase</keyword>
<evidence type="ECO:0000259" key="4">
    <source>
        <dbReference type="PROSITE" id="PS51194"/>
    </source>
</evidence>
<dbReference type="InterPro" id="IPR014001">
    <property type="entry name" value="Helicase_ATP-bd"/>
</dbReference>
<dbReference type="SMART" id="SM00487">
    <property type="entry name" value="DEXDc"/>
    <property type="match status" value="1"/>
</dbReference>
<dbReference type="HOGENOM" id="CLU_000809_3_2_11"/>
<dbReference type="PANTHER" id="PTHR47957:SF3">
    <property type="entry name" value="ATP-DEPENDENT HELICASE HRQ1"/>
    <property type="match status" value="1"/>
</dbReference>
<feature type="domain" description="Helicase C-terminal" evidence="4">
    <location>
        <begin position="283"/>
        <end position="436"/>
    </location>
</feature>
<dbReference type="CDD" id="cd18797">
    <property type="entry name" value="SF2_C_Hrq"/>
    <property type="match status" value="1"/>
</dbReference>
<dbReference type="RefSeq" id="WP_007079451.1">
    <property type="nucleotide sequence ID" value="NZ_CM001024.1"/>
</dbReference>
<dbReference type="PROSITE" id="PS51192">
    <property type="entry name" value="HELICASE_ATP_BIND_1"/>
    <property type="match status" value="1"/>
</dbReference>
<dbReference type="GO" id="GO:0003676">
    <property type="term" value="F:nucleic acid binding"/>
    <property type="evidence" value="ECO:0007669"/>
    <property type="project" value="InterPro"/>
</dbReference>
<gene>
    <name evidence="5" type="ORF">HMPREF0063_12796</name>
</gene>
<protein>
    <submittedName>
        <fullName evidence="5">DEAH-box helicase</fullName>
    </submittedName>
</protein>
<evidence type="ECO:0000256" key="2">
    <source>
        <dbReference type="ARBA" id="ARBA00022840"/>
    </source>
</evidence>
<dbReference type="SUPFAM" id="SSF52540">
    <property type="entry name" value="P-loop containing nucleoside triphosphate hydrolases"/>
    <property type="match status" value="1"/>
</dbReference>
<dbReference type="SMART" id="SM00490">
    <property type="entry name" value="HELICc"/>
    <property type="match status" value="1"/>
</dbReference>
<dbReference type="PANTHER" id="PTHR47957">
    <property type="entry name" value="ATP-DEPENDENT HELICASE HRQ1"/>
    <property type="match status" value="1"/>
</dbReference>
<organism evidence="5 6">
    <name type="scientific">Aeromicrobium marinum DSM 15272</name>
    <dbReference type="NCBI Taxonomy" id="585531"/>
    <lineage>
        <taxon>Bacteria</taxon>
        <taxon>Bacillati</taxon>
        <taxon>Actinomycetota</taxon>
        <taxon>Actinomycetes</taxon>
        <taxon>Propionibacteriales</taxon>
        <taxon>Nocardioidaceae</taxon>
        <taxon>Aeromicrobium</taxon>
    </lineage>
</organism>
<dbReference type="NCBIfam" id="TIGR03817">
    <property type="entry name" value="DECH_helic"/>
    <property type="match status" value="1"/>
</dbReference>
<dbReference type="GO" id="GO:0036297">
    <property type="term" value="P:interstrand cross-link repair"/>
    <property type="evidence" value="ECO:0007669"/>
    <property type="project" value="TreeGrafter"/>
</dbReference>
<feature type="domain" description="Helicase ATP-binding" evidence="3">
    <location>
        <begin position="58"/>
        <end position="243"/>
    </location>
</feature>
<comment type="caution">
    <text evidence="5">The sequence shown here is derived from an EMBL/GenBank/DDBJ whole genome shotgun (WGS) entry which is preliminary data.</text>
</comment>
<dbReference type="Proteomes" id="UP000003111">
    <property type="component" value="Unassembled WGS sequence"/>
</dbReference>
<name>E2SFI7_9ACTN</name>
<dbReference type="STRING" id="585531.HMPREF0063_12796"/>
<dbReference type="Pfam" id="PF09369">
    <property type="entry name" value="MZB"/>
    <property type="match status" value="1"/>
</dbReference>
<dbReference type="InterPro" id="IPR022307">
    <property type="entry name" value="Helicase_put_actinobac"/>
</dbReference>
<keyword evidence="2" id="KW-0067">ATP-binding</keyword>
<dbReference type="PROSITE" id="PS51194">
    <property type="entry name" value="HELICASE_CTER"/>
    <property type="match status" value="1"/>
</dbReference>
<reference evidence="5" key="1">
    <citation type="submission" date="2010-08" db="EMBL/GenBank/DDBJ databases">
        <authorList>
            <person name="Muzny D."/>
            <person name="Qin X."/>
            <person name="Buhay C."/>
            <person name="Dugan-Rocha S."/>
            <person name="Ding Y."/>
            <person name="Chen G."/>
            <person name="Hawes A."/>
            <person name="Holder M."/>
            <person name="Jhangiani S."/>
            <person name="Johnson A."/>
            <person name="Khan Z."/>
            <person name="Li Z."/>
            <person name="Liu W."/>
            <person name="Liu X."/>
            <person name="Perez L."/>
            <person name="Shen H."/>
            <person name="Wang Q."/>
            <person name="Watt J."/>
            <person name="Xi L."/>
            <person name="Xin Y."/>
            <person name="Zhou J."/>
            <person name="Deng J."/>
            <person name="Jiang H."/>
            <person name="Liu Y."/>
            <person name="Qu J."/>
            <person name="Song X.-Z."/>
            <person name="Zhang L."/>
            <person name="Villasana D."/>
            <person name="Johnson A."/>
            <person name="Liu J."/>
            <person name="Liyanage D."/>
            <person name="Lorensuhewa L."/>
            <person name="Robinson T."/>
            <person name="Song A."/>
            <person name="Song B.-B."/>
            <person name="Dinh H."/>
            <person name="Thornton R."/>
            <person name="Coyle M."/>
            <person name="Francisco L."/>
            <person name="Jackson L."/>
            <person name="Javaid M."/>
            <person name="Korchina V."/>
            <person name="Kovar C."/>
            <person name="Mata R."/>
            <person name="Mathew T."/>
            <person name="Ngo R."/>
            <person name="Nguyen L."/>
            <person name="Nguyen N."/>
            <person name="Okwuonu G."/>
            <person name="Ongeri F."/>
            <person name="Pham C."/>
            <person name="Simmons D."/>
            <person name="Wilczek-Boney K."/>
            <person name="Hale W."/>
            <person name="Jakkamsetti A."/>
            <person name="Pham P."/>
            <person name="Ruth R."/>
            <person name="San Lucas F."/>
            <person name="Warren J."/>
            <person name="Zhang J."/>
            <person name="Zhao Z."/>
            <person name="Zhou C."/>
            <person name="Zhu D."/>
            <person name="Lee S."/>
            <person name="Bess C."/>
            <person name="Blankenburg K."/>
            <person name="Forbes L."/>
            <person name="Fu Q."/>
            <person name="Gubbala S."/>
            <person name="Hirani K."/>
            <person name="Jayaseelan J.C."/>
            <person name="Lara F."/>
            <person name="Munidasa M."/>
            <person name="Palculict T."/>
            <person name="Patil S."/>
            <person name="Pu L.-L."/>
            <person name="Saada N."/>
            <person name="Tang L."/>
            <person name="Weissenberger G."/>
            <person name="Zhu Y."/>
            <person name="Hemphill L."/>
            <person name="Shang Y."/>
            <person name="Youmans B."/>
            <person name="Ayvaz T."/>
            <person name="Ross M."/>
            <person name="Santibanez J."/>
            <person name="Aqrawi P."/>
            <person name="Gross S."/>
            <person name="Joshi V."/>
            <person name="Fowler G."/>
            <person name="Nazareth L."/>
            <person name="Reid J."/>
            <person name="Worley K."/>
            <person name="Petrosino J."/>
            <person name="Highlander S."/>
            <person name="Gibbs R."/>
        </authorList>
    </citation>
    <scope>NUCLEOTIDE SEQUENCE [LARGE SCALE GENOMIC DNA]</scope>
    <source>
        <strain evidence="5">DSM 15272</strain>
    </source>
</reference>
<proteinExistence type="predicted"/>
<dbReference type="GO" id="GO:0005524">
    <property type="term" value="F:ATP binding"/>
    <property type="evidence" value="ECO:0007669"/>
    <property type="project" value="UniProtKB-KW"/>
</dbReference>
<keyword evidence="6" id="KW-1185">Reference proteome</keyword>
<evidence type="ECO:0000313" key="6">
    <source>
        <dbReference type="Proteomes" id="UP000003111"/>
    </source>
</evidence>
<dbReference type="AlphaFoldDB" id="E2SFI7"/>
<dbReference type="InterPro" id="IPR027417">
    <property type="entry name" value="P-loop_NTPase"/>
</dbReference>